<dbReference type="PANTHER" id="PTHR42756">
    <property type="entry name" value="TRANSCRIPTIONAL REGULATOR, MARR"/>
    <property type="match status" value="1"/>
</dbReference>
<evidence type="ECO:0000256" key="2">
    <source>
        <dbReference type="ARBA" id="ARBA00023125"/>
    </source>
</evidence>
<dbReference type="Pfam" id="PF01047">
    <property type="entry name" value="MarR"/>
    <property type="match status" value="1"/>
</dbReference>
<dbReference type="PANTHER" id="PTHR42756:SF1">
    <property type="entry name" value="TRANSCRIPTIONAL REPRESSOR OF EMRAB OPERON"/>
    <property type="match status" value="1"/>
</dbReference>
<dbReference type="PATRIC" id="fig|1397.4.peg.2106"/>
<dbReference type="GO" id="GO:0003677">
    <property type="term" value="F:DNA binding"/>
    <property type="evidence" value="ECO:0007669"/>
    <property type="project" value="UniProtKB-KW"/>
</dbReference>
<dbReference type="InterPro" id="IPR036388">
    <property type="entry name" value="WH-like_DNA-bd_sf"/>
</dbReference>
<evidence type="ECO:0000313" key="5">
    <source>
        <dbReference type="EMBL" id="KLV28069.1"/>
    </source>
</evidence>
<comment type="caution">
    <text evidence="5">The sequence shown here is derived from an EMBL/GenBank/DDBJ whole genome shotgun (WGS) entry which is preliminary data.</text>
</comment>
<dbReference type="AlphaFoldDB" id="A0A0J1IQ35"/>
<dbReference type="EMBL" id="LDPH01000002">
    <property type="protein sequence ID" value="KLV28069.1"/>
    <property type="molecule type" value="Genomic_DNA"/>
</dbReference>
<dbReference type="InterPro" id="IPR036390">
    <property type="entry name" value="WH_DNA-bd_sf"/>
</dbReference>
<reference evidence="5 6" key="1">
    <citation type="submission" date="2015-05" db="EMBL/GenBank/DDBJ databases">
        <title>Whole genome sequence and identification of bacterial endophytes from Costus igneus.</title>
        <authorList>
            <person name="Lee Y.P."/>
            <person name="Gan H.M."/>
            <person name="Eng W."/>
            <person name="Wheatley M.S."/>
            <person name="Caraballo A."/>
            <person name="Polter S."/>
            <person name="Savka M.A."/>
            <person name="Hudson A.O."/>
        </authorList>
    </citation>
    <scope>NUCLEOTIDE SEQUENCE [LARGE SCALE GENOMIC DNA]</scope>
    <source>
        <strain evidence="5 6">RIT379</strain>
    </source>
</reference>
<proteinExistence type="predicted"/>
<keyword evidence="3" id="KW-0804">Transcription</keyword>
<dbReference type="InterPro" id="IPR011991">
    <property type="entry name" value="ArsR-like_HTH"/>
</dbReference>
<gene>
    <name evidence="5" type="ORF">ABW02_04085</name>
</gene>
<keyword evidence="6" id="KW-1185">Reference proteome</keyword>
<organism evidence="5 6">
    <name type="scientific">Niallia circulans</name>
    <name type="common">Bacillus circulans</name>
    <dbReference type="NCBI Taxonomy" id="1397"/>
    <lineage>
        <taxon>Bacteria</taxon>
        <taxon>Bacillati</taxon>
        <taxon>Bacillota</taxon>
        <taxon>Bacilli</taxon>
        <taxon>Bacillales</taxon>
        <taxon>Bacillaceae</taxon>
        <taxon>Niallia</taxon>
    </lineage>
</organism>
<dbReference type="GO" id="GO:0003700">
    <property type="term" value="F:DNA-binding transcription factor activity"/>
    <property type="evidence" value="ECO:0007669"/>
    <property type="project" value="InterPro"/>
</dbReference>
<dbReference type="Gene3D" id="1.10.10.10">
    <property type="entry name" value="Winged helix-like DNA-binding domain superfamily/Winged helix DNA-binding domain"/>
    <property type="match status" value="1"/>
</dbReference>
<dbReference type="SUPFAM" id="SSF46785">
    <property type="entry name" value="Winged helix' DNA-binding domain"/>
    <property type="match status" value="1"/>
</dbReference>
<keyword evidence="2" id="KW-0238">DNA-binding</keyword>
<evidence type="ECO:0000313" key="6">
    <source>
        <dbReference type="Proteomes" id="UP000036045"/>
    </source>
</evidence>
<sequence>MNTTHDLFHSIQQLARQLTKQLNTALEPFDIYSSEWAILYVLKKNGPLTQKEIADYLSIEPPPVTRTIKKLVEKKYVLQIKGEDKRTNRVFLTDFAIQQYAKWEAAVLLANQELLKQLPIESQKTLQHIIFEWIHSLAIKEEKK</sequence>
<name>A0A0J1IQ35_NIACI</name>
<evidence type="ECO:0000256" key="3">
    <source>
        <dbReference type="ARBA" id="ARBA00023163"/>
    </source>
</evidence>
<dbReference type="GeneID" id="56349877"/>
<evidence type="ECO:0000259" key="4">
    <source>
        <dbReference type="PROSITE" id="PS50995"/>
    </source>
</evidence>
<keyword evidence="1" id="KW-0805">Transcription regulation</keyword>
<feature type="domain" description="HTH marR-type" evidence="4">
    <location>
        <begin position="4"/>
        <end position="135"/>
    </location>
</feature>
<dbReference type="InterPro" id="IPR000835">
    <property type="entry name" value="HTH_MarR-typ"/>
</dbReference>
<dbReference type="Proteomes" id="UP000036045">
    <property type="component" value="Unassembled WGS sequence"/>
</dbReference>
<dbReference type="OrthoDB" id="1904211at2"/>
<dbReference type="SMART" id="SM00347">
    <property type="entry name" value="HTH_MARR"/>
    <property type="match status" value="1"/>
</dbReference>
<accession>A0A0J1IQ35</accession>
<dbReference type="PROSITE" id="PS50995">
    <property type="entry name" value="HTH_MARR_2"/>
    <property type="match status" value="1"/>
</dbReference>
<evidence type="ECO:0000256" key="1">
    <source>
        <dbReference type="ARBA" id="ARBA00023015"/>
    </source>
</evidence>
<protein>
    <submittedName>
        <fullName evidence="5">MarR family transcriptional regulator</fullName>
    </submittedName>
</protein>
<dbReference type="RefSeq" id="WP_047940622.1">
    <property type="nucleotide sequence ID" value="NZ_CP053989.1"/>
</dbReference>
<dbReference type="CDD" id="cd00090">
    <property type="entry name" value="HTH_ARSR"/>
    <property type="match status" value="1"/>
</dbReference>